<keyword evidence="3" id="KW-1185">Reference proteome</keyword>
<dbReference type="AlphaFoldDB" id="A0A429XV64"/>
<gene>
    <name evidence="2" type="ORF">D4T97_017635</name>
</gene>
<dbReference type="Pfam" id="PF04734">
    <property type="entry name" value="Ceramidase_alk"/>
    <property type="match status" value="1"/>
</dbReference>
<sequence length="437" mass="48761">MNDMNRNGVSLHLGTAKLDITPPHSAPLAGLASRKHGFEGVLHPLFARILLFEQLLSDGQKRRGLIVSADLIWWGEEHMEVVLRKLRKKWELAPEFVILHATHNHSGPQTTGRFTESLGKYNSQYILYLQQQLFKGIKMALNNLEPVVIHKGVGECHIGVNRRKLVKKRVETAPNPSGPVDPQVNVIRFKTEDGKAKAVLIHYTCHPLTSTENLVTSEFTGVAMERIESAFGENVVAAYLQGCSGDIQPSLMVDGKFYYDAGKIGELADLLVDQVLLTLSGPMKSLSPCMLTAKMMEVNLPFQSVPTVQLLESERGYSGVKGEWCRLLLKNPERRKKCIPFKIQLLNIADEFSLLTMNGEVVVEYGLAIKIQYSEKVLPIAYSNGMIGYIPTAKQIEEGGYEAYESCFYFGLPSPFAPEIEDTIQMNIDSLLNRGEE</sequence>
<evidence type="ECO:0000259" key="1">
    <source>
        <dbReference type="Pfam" id="PF04734"/>
    </source>
</evidence>
<evidence type="ECO:0000313" key="2">
    <source>
        <dbReference type="EMBL" id="RST72080.1"/>
    </source>
</evidence>
<proteinExistence type="predicted"/>
<accession>A0A429XV64</accession>
<feature type="domain" description="Neutral/alkaline non-lysosomal ceramidase N-terminal" evidence="1">
    <location>
        <begin position="13"/>
        <end position="252"/>
    </location>
</feature>
<organism evidence="2 3">
    <name type="scientific">Siminovitchia acidinfaciens</name>
    <dbReference type="NCBI Taxonomy" id="2321395"/>
    <lineage>
        <taxon>Bacteria</taxon>
        <taxon>Bacillati</taxon>
        <taxon>Bacillota</taxon>
        <taxon>Bacilli</taxon>
        <taxon>Bacillales</taxon>
        <taxon>Bacillaceae</taxon>
        <taxon>Siminovitchia</taxon>
    </lineage>
</organism>
<dbReference type="EMBL" id="QYTV02000010">
    <property type="protein sequence ID" value="RST72080.1"/>
    <property type="molecule type" value="Genomic_DNA"/>
</dbReference>
<dbReference type="Proteomes" id="UP000287156">
    <property type="component" value="Unassembled WGS sequence"/>
</dbReference>
<dbReference type="OrthoDB" id="622550at2"/>
<reference evidence="2" key="1">
    <citation type="submission" date="2018-12" db="EMBL/GenBank/DDBJ databases">
        <authorList>
            <person name="Sun L."/>
            <person name="Chen Z."/>
        </authorList>
    </citation>
    <scope>NUCLEOTIDE SEQUENCE [LARGE SCALE GENOMIC DNA]</scope>
    <source>
        <strain evidence="2">3-2-2</strain>
    </source>
</reference>
<dbReference type="InterPro" id="IPR031329">
    <property type="entry name" value="NEUT/ALK_ceramidase_N"/>
</dbReference>
<protein>
    <recommendedName>
        <fullName evidence="1">Neutral/alkaline non-lysosomal ceramidase N-terminal domain-containing protein</fullName>
    </recommendedName>
</protein>
<evidence type="ECO:0000313" key="3">
    <source>
        <dbReference type="Proteomes" id="UP000287156"/>
    </source>
</evidence>
<comment type="caution">
    <text evidence="2">The sequence shown here is derived from an EMBL/GenBank/DDBJ whole genome shotgun (WGS) entry which is preliminary data.</text>
</comment>
<name>A0A429XV64_9BACI</name>
<dbReference type="RefSeq" id="WP_126052088.1">
    <property type="nucleotide sequence ID" value="NZ_QYTV02000010.1"/>
</dbReference>